<proteinExistence type="predicted"/>
<reference evidence="1 2" key="1">
    <citation type="journal article" date="2010" name="Stand. Genomic Sci.">
        <title>Complete genome sequence of Meiothermus ruber type strain (21).</title>
        <authorList>
            <person name="Tindall B.J."/>
            <person name="Sikorski J."/>
            <person name="Lucas S."/>
            <person name="Goltsman E."/>
            <person name="Copeland A."/>
            <person name="Glavina Del Rio T."/>
            <person name="Nolan M."/>
            <person name="Tice H."/>
            <person name="Cheng J.F."/>
            <person name="Han C."/>
            <person name="Pitluck S."/>
            <person name="Liolios K."/>
            <person name="Ivanova N."/>
            <person name="Mavromatis K."/>
            <person name="Ovchinnikova G."/>
            <person name="Pati A."/>
            <person name="Fahnrich R."/>
            <person name="Goodwin L."/>
            <person name="Chen A."/>
            <person name="Palaniappan K."/>
            <person name="Land M."/>
            <person name="Hauser L."/>
            <person name="Chang Y.J."/>
            <person name="Jeffries C.D."/>
            <person name="Rohde M."/>
            <person name="Goker M."/>
            <person name="Woyke T."/>
            <person name="Bristow J."/>
            <person name="Eisen J.A."/>
            <person name="Markowitz V."/>
            <person name="Hugenholtz P."/>
            <person name="Kyrpides N.C."/>
            <person name="Klenk H.P."/>
            <person name="Lapidus A."/>
        </authorList>
    </citation>
    <scope>NUCLEOTIDE SEQUENCE [LARGE SCALE GENOMIC DNA]</scope>
    <source>
        <strain evidence="2">ATCC 35948 / DSM 1279 / VKM B-1258 / 21</strain>
    </source>
</reference>
<dbReference type="Proteomes" id="UP000006655">
    <property type="component" value="Chromosome"/>
</dbReference>
<dbReference type="OrthoDB" id="26060at2"/>
<evidence type="ECO:0000313" key="2">
    <source>
        <dbReference type="Proteomes" id="UP000006655"/>
    </source>
</evidence>
<dbReference type="EMBL" id="CP001743">
    <property type="protein sequence ID" value="ADD27339.1"/>
    <property type="molecule type" value="Genomic_DNA"/>
</dbReference>
<gene>
    <name evidence="1" type="ordered locus">Mrub_0566</name>
</gene>
<dbReference type="AlphaFoldDB" id="A0A806DF90"/>
<sequence>MKVVSCPRLPYPNFWNGYAWCDVDVYQLGLHVLVVLRDQNDHGGTSVTNAIEIVARRVREQILAPEGLEGLEVHWVEWSRTDRIASTVVFRNPERLEGPTWQYLSAKEFEKILSAFEAPGQLAAWIREGALDLEGWEESRGEPRSRGN</sequence>
<dbReference type="RefSeq" id="WP_013012858.1">
    <property type="nucleotide sequence ID" value="NC_013946.1"/>
</dbReference>
<dbReference type="KEGG" id="mrb:Mrub_0566"/>
<organism evidence="1 2">
    <name type="scientific">Meiothermus ruber (strain ATCC 35948 / DSM 1279 / VKM B-1258 / 21)</name>
    <name type="common">Thermus ruber</name>
    <dbReference type="NCBI Taxonomy" id="504728"/>
    <lineage>
        <taxon>Bacteria</taxon>
        <taxon>Thermotogati</taxon>
        <taxon>Deinococcota</taxon>
        <taxon>Deinococci</taxon>
        <taxon>Thermales</taxon>
        <taxon>Thermaceae</taxon>
        <taxon>Meiothermus</taxon>
    </lineage>
</organism>
<accession>A0A806DF90</accession>
<keyword evidence="2" id="KW-1185">Reference proteome</keyword>
<protein>
    <submittedName>
        <fullName evidence="1">Uncharacterized protein</fullName>
    </submittedName>
</protein>
<name>A0A806DF90_MEIRD</name>
<evidence type="ECO:0000313" key="1">
    <source>
        <dbReference type="EMBL" id="ADD27339.1"/>
    </source>
</evidence>